<accession>A0A139BV41</accession>
<protein>
    <recommendedName>
        <fullName evidence="3">Toxin-antitoxin system HicB family antitoxin</fullName>
    </recommendedName>
</protein>
<comment type="caution">
    <text evidence="1">The sequence shown here is derived from an EMBL/GenBank/DDBJ whole genome shotgun (WGS) entry which is preliminary data.</text>
</comment>
<dbReference type="EMBL" id="LSLI01000017">
    <property type="protein sequence ID" value="KXS32846.1"/>
    <property type="molecule type" value="Genomic_DNA"/>
</dbReference>
<dbReference type="SUPFAM" id="SSF47598">
    <property type="entry name" value="Ribbon-helix-helix"/>
    <property type="match status" value="1"/>
</dbReference>
<evidence type="ECO:0000313" key="1">
    <source>
        <dbReference type="EMBL" id="KXS32846.1"/>
    </source>
</evidence>
<sequence>MGTTSNYALRLPASLKHSVEQVARDDGTSLNQFIVTAIAEKLAAIKTADYFQERAKRGNLDAALALLNRKGGVPPQAGDEIL</sequence>
<proteinExistence type="predicted"/>
<reference evidence="1 2" key="1">
    <citation type="submission" date="2016-02" db="EMBL/GenBank/DDBJ databases">
        <authorList>
            <person name="Wen L."/>
            <person name="He K."/>
            <person name="Yang H."/>
        </authorList>
    </citation>
    <scope>NUCLEOTIDE SEQUENCE [LARGE SCALE GENOMIC DNA]</scope>
    <source>
        <strain evidence="1">ShG14-8</strain>
    </source>
</reference>
<gene>
    <name evidence="1" type="ORF">AWT59_1007</name>
</gene>
<dbReference type="Gene3D" id="1.10.1220.10">
    <property type="entry name" value="Met repressor-like"/>
    <property type="match status" value="1"/>
</dbReference>
<dbReference type="Proteomes" id="UP000070578">
    <property type="component" value="Unassembled WGS sequence"/>
</dbReference>
<dbReference type="InterPro" id="IPR010985">
    <property type="entry name" value="Ribbon_hlx_hlx"/>
</dbReference>
<evidence type="ECO:0000313" key="2">
    <source>
        <dbReference type="Proteomes" id="UP000070578"/>
    </source>
</evidence>
<dbReference type="InterPro" id="IPR013321">
    <property type="entry name" value="Arc_rbn_hlx_hlx"/>
</dbReference>
<organism evidence="1 2">
    <name type="scientific">Candidatus Gallionella acididurans</name>
    <dbReference type="NCBI Taxonomy" id="1796491"/>
    <lineage>
        <taxon>Bacteria</taxon>
        <taxon>Pseudomonadati</taxon>
        <taxon>Pseudomonadota</taxon>
        <taxon>Betaproteobacteria</taxon>
        <taxon>Nitrosomonadales</taxon>
        <taxon>Gallionellaceae</taxon>
        <taxon>Gallionella</taxon>
    </lineage>
</organism>
<dbReference type="GO" id="GO:0006355">
    <property type="term" value="P:regulation of DNA-templated transcription"/>
    <property type="evidence" value="ECO:0007669"/>
    <property type="project" value="InterPro"/>
</dbReference>
<evidence type="ECO:0008006" key="3">
    <source>
        <dbReference type="Google" id="ProtNLM"/>
    </source>
</evidence>
<reference evidence="1 2" key="2">
    <citation type="submission" date="2016-03" db="EMBL/GenBank/DDBJ databases">
        <title>New uncultured bacterium of the family Gallionellaceae from acid mine drainage: description and reconstruction of genome based on metagenomic analysis of microbial community.</title>
        <authorList>
            <person name="Kadnikov V."/>
            <person name="Ivasenko D."/>
            <person name="Beletsky A."/>
            <person name="Mardanov A."/>
            <person name="Danilova E."/>
            <person name="Pimenov N."/>
            <person name="Karnachuk O."/>
            <person name="Ravin N."/>
        </authorList>
    </citation>
    <scope>NUCLEOTIDE SEQUENCE [LARGE SCALE GENOMIC DNA]</scope>
    <source>
        <strain evidence="1">ShG14-8</strain>
    </source>
</reference>
<name>A0A139BV41_9PROT</name>
<dbReference type="AlphaFoldDB" id="A0A139BV41"/>